<dbReference type="HOGENOM" id="CLU_1706508_0_0_1"/>
<gene>
    <name evidence="2" type="primary">107359629</name>
</gene>
<evidence type="ECO:0000256" key="1">
    <source>
        <dbReference type="SAM" id="Phobius"/>
    </source>
</evidence>
<sequence>MIKSLQVNGSNETSSLDYTPPMVSSYLTGSGSQAYTSGTASGSPYWEYPIQPRPYPIDLWRHHRYDYWDPSHELYGRADYYWLIPVAFIIGIGALVLPVFSLFATAMVTTGTINLTAGRKKRSLFNEKPISVLVREVQSAITRFGYNNQRFAKA</sequence>
<evidence type="ECO:0000313" key="3">
    <source>
        <dbReference type="Proteomes" id="UP000015104"/>
    </source>
</evidence>
<proteinExistence type="predicted"/>
<evidence type="ECO:0000313" key="2">
    <source>
        <dbReference type="EnsemblMetazoa" id="tetur01g08560.1"/>
    </source>
</evidence>
<name>T1JRY1_TETUR</name>
<dbReference type="EnsemblMetazoa" id="tetur01g08560.1">
    <property type="protein sequence ID" value="tetur01g08560.1"/>
    <property type="gene ID" value="tetur01g08560"/>
</dbReference>
<reference evidence="3" key="1">
    <citation type="submission" date="2011-08" db="EMBL/GenBank/DDBJ databases">
        <authorList>
            <person name="Rombauts S."/>
        </authorList>
    </citation>
    <scope>NUCLEOTIDE SEQUENCE</scope>
    <source>
        <strain evidence="3">London</strain>
    </source>
</reference>
<dbReference type="Proteomes" id="UP000015104">
    <property type="component" value="Unassembled WGS sequence"/>
</dbReference>
<protein>
    <submittedName>
        <fullName evidence="2">Uncharacterized protein</fullName>
    </submittedName>
</protein>
<organism evidence="2 3">
    <name type="scientific">Tetranychus urticae</name>
    <name type="common">Two-spotted spider mite</name>
    <dbReference type="NCBI Taxonomy" id="32264"/>
    <lineage>
        <taxon>Eukaryota</taxon>
        <taxon>Metazoa</taxon>
        <taxon>Ecdysozoa</taxon>
        <taxon>Arthropoda</taxon>
        <taxon>Chelicerata</taxon>
        <taxon>Arachnida</taxon>
        <taxon>Acari</taxon>
        <taxon>Acariformes</taxon>
        <taxon>Trombidiformes</taxon>
        <taxon>Prostigmata</taxon>
        <taxon>Eleutherengona</taxon>
        <taxon>Raphignathae</taxon>
        <taxon>Tetranychoidea</taxon>
        <taxon>Tetranychidae</taxon>
        <taxon>Tetranychus</taxon>
    </lineage>
</organism>
<keyword evidence="1" id="KW-0472">Membrane</keyword>
<accession>T1JRY1</accession>
<reference evidence="2" key="2">
    <citation type="submission" date="2015-06" db="UniProtKB">
        <authorList>
            <consortium name="EnsemblMetazoa"/>
        </authorList>
    </citation>
    <scope>IDENTIFICATION</scope>
</reference>
<dbReference type="AlphaFoldDB" id="T1JRY1"/>
<keyword evidence="1" id="KW-1133">Transmembrane helix</keyword>
<keyword evidence="3" id="KW-1185">Reference proteome</keyword>
<keyword evidence="1" id="KW-0812">Transmembrane</keyword>
<feature type="transmembrane region" description="Helical" evidence="1">
    <location>
        <begin position="80"/>
        <end position="113"/>
    </location>
</feature>
<dbReference type="EMBL" id="CAEY01000457">
    <property type="status" value="NOT_ANNOTATED_CDS"/>
    <property type="molecule type" value="Genomic_DNA"/>
</dbReference>